<organism evidence="19 20">
    <name type="scientific">Pycnococcus provasolii</name>
    <dbReference type="NCBI Taxonomy" id="41880"/>
    <lineage>
        <taxon>Eukaryota</taxon>
        <taxon>Viridiplantae</taxon>
        <taxon>Chlorophyta</taxon>
        <taxon>Pseudoscourfieldiophyceae</taxon>
        <taxon>Pseudoscourfieldiales</taxon>
        <taxon>Pycnococcaceae</taxon>
        <taxon>Pycnococcus</taxon>
    </lineage>
</organism>
<dbReference type="Proteomes" id="UP000660262">
    <property type="component" value="Unassembled WGS sequence"/>
</dbReference>
<keyword evidence="12" id="KW-1207">Sterol metabolism</keyword>
<gene>
    <name evidence="19" type="ORF">PPROV_000315200</name>
</gene>
<keyword evidence="20" id="KW-1185">Reference proteome</keyword>
<dbReference type="EMBL" id="BNJQ01000007">
    <property type="protein sequence ID" value="GHP04398.1"/>
    <property type="molecule type" value="Genomic_DNA"/>
</dbReference>
<proteinExistence type="inferred from homology"/>
<evidence type="ECO:0000256" key="18">
    <source>
        <dbReference type="SAM" id="Phobius"/>
    </source>
</evidence>
<evidence type="ECO:0000313" key="19">
    <source>
        <dbReference type="EMBL" id="GHP04398.1"/>
    </source>
</evidence>
<feature type="region of interest" description="Disordered" evidence="17">
    <location>
        <begin position="263"/>
        <end position="397"/>
    </location>
</feature>
<feature type="transmembrane region" description="Helical" evidence="18">
    <location>
        <begin position="205"/>
        <end position="224"/>
    </location>
</feature>
<evidence type="ECO:0000256" key="6">
    <source>
        <dbReference type="ARBA" id="ARBA00022955"/>
    </source>
</evidence>
<accession>A0A830HCD0</accession>
<comment type="pathway">
    <text evidence="14">Steroid metabolism; ergosterol biosynthesis.</text>
</comment>
<dbReference type="AlphaFoldDB" id="A0A830HCD0"/>
<evidence type="ECO:0000256" key="12">
    <source>
        <dbReference type="ARBA" id="ARBA00023166"/>
    </source>
</evidence>
<keyword evidence="10" id="KW-0443">Lipid metabolism</keyword>
<evidence type="ECO:0000256" key="4">
    <source>
        <dbReference type="ARBA" id="ARBA00022692"/>
    </source>
</evidence>
<keyword evidence="8" id="KW-0560">Oxidoreductase</keyword>
<evidence type="ECO:0000256" key="5">
    <source>
        <dbReference type="ARBA" id="ARBA00022857"/>
    </source>
</evidence>
<evidence type="ECO:0000256" key="16">
    <source>
        <dbReference type="ARBA" id="ARBA00048918"/>
    </source>
</evidence>
<evidence type="ECO:0000256" key="3">
    <source>
        <dbReference type="ARBA" id="ARBA00022516"/>
    </source>
</evidence>
<feature type="transmembrane region" description="Helical" evidence="18">
    <location>
        <begin position="578"/>
        <end position="594"/>
    </location>
</feature>
<evidence type="ECO:0000256" key="13">
    <source>
        <dbReference type="ARBA" id="ARBA00023221"/>
    </source>
</evidence>
<comment type="similarity">
    <text evidence="2">Belongs to the ERG4/ERG24 family.</text>
</comment>
<dbReference type="Gene3D" id="1.20.120.1630">
    <property type="match status" value="1"/>
</dbReference>
<evidence type="ECO:0000256" key="14">
    <source>
        <dbReference type="ARBA" id="ARBA00029435"/>
    </source>
</evidence>
<dbReference type="PANTHER" id="PTHR21257">
    <property type="entry name" value="DELTA(14)-STEROL REDUCTASE"/>
    <property type="match status" value="1"/>
</dbReference>
<dbReference type="GO" id="GO:0006696">
    <property type="term" value="P:ergosterol biosynthetic process"/>
    <property type="evidence" value="ECO:0007669"/>
    <property type="project" value="TreeGrafter"/>
</dbReference>
<evidence type="ECO:0000256" key="10">
    <source>
        <dbReference type="ARBA" id="ARBA00023098"/>
    </source>
</evidence>
<protein>
    <recommendedName>
        <fullName evidence="15">Delta(24(24(1)))-sterol reductase</fullName>
        <ecNumber evidence="15">1.3.1.71</ecNumber>
    </recommendedName>
</protein>
<feature type="transmembrane region" description="Helical" evidence="18">
    <location>
        <begin position="502"/>
        <end position="521"/>
    </location>
</feature>
<name>A0A830HCD0_9CHLO</name>
<evidence type="ECO:0000256" key="11">
    <source>
        <dbReference type="ARBA" id="ARBA00023136"/>
    </source>
</evidence>
<feature type="compositionally biased region" description="Basic and acidic residues" evidence="17">
    <location>
        <begin position="310"/>
        <end position="328"/>
    </location>
</feature>
<dbReference type="PROSITE" id="PS01018">
    <property type="entry name" value="STEROL_REDUCT_2"/>
    <property type="match status" value="1"/>
</dbReference>
<evidence type="ECO:0000256" key="15">
    <source>
        <dbReference type="ARBA" id="ARBA00038892"/>
    </source>
</evidence>
<feature type="transmembrane region" description="Helical" evidence="18">
    <location>
        <begin position="230"/>
        <end position="254"/>
    </location>
</feature>
<keyword evidence="3" id="KW-0444">Lipid biosynthesis</keyword>
<feature type="compositionally biased region" description="Low complexity" evidence="17">
    <location>
        <begin position="366"/>
        <end position="391"/>
    </location>
</feature>
<reference evidence="19" key="1">
    <citation type="submission" date="2020-10" db="EMBL/GenBank/DDBJ databases">
        <title>Unveiling of a novel bifunctional photoreceptor, Dualchrome1, isolated from a cosmopolitan green alga.</title>
        <authorList>
            <person name="Suzuki S."/>
            <person name="Kawachi M."/>
        </authorList>
    </citation>
    <scope>NUCLEOTIDE SEQUENCE</scope>
    <source>
        <strain evidence="19">NIES 2893</strain>
    </source>
</reference>
<dbReference type="GO" id="GO:0005789">
    <property type="term" value="C:endoplasmic reticulum membrane"/>
    <property type="evidence" value="ECO:0007669"/>
    <property type="project" value="TreeGrafter"/>
</dbReference>
<feature type="compositionally biased region" description="Basic and acidic residues" evidence="17">
    <location>
        <begin position="266"/>
        <end position="280"/>
    </location>
</feature>
<feature type="transmembrane region" description="Helical" evidence="18">
    <location>
        <begin position="701"/>
        <end position="719"/>
    </location>
</feature>
<evidence type="ECO:0000256" key="1">
    <source>
        <dbReference type="ARBA" id="ARBA00004141"/>
    </source>
</evidence>
<feature type="compositionally biased region" description="Basic and acidic residues" evidence="17">
    <location>
        <begin position="336"/>
        <end position="347"/>
    </location>
</feature>
<dbReference type="GO" id="GO:0000246">
    <property type="term" value="F:Delta24(24-1) sterol reductase activity"/>
    <property type="evidence" value="ECO:0007669"/>
    <property type="project" value="UniProtKB-EC"/>
</dbReference>
<evidence type="ECO:0000256" key="7">
    <source>
        <dbReference type="ARBA" id="ARBA00022989"/>
    </source>
</evidence>
<sequence length="777" mass="87080">MAAARAHIHQRQRDVASSSANMVASWWSSLFRGNNKNKTSAAAAAGRSSSSSSPRHGWRRELLGFIAVLISHLLVLGLFASVAMWDHGEGDMIKTSVPSPSSMTIGKMKKRLLSPTIMSGIWLRRETTATATHHKQHHFSSYFSVLQHLLQQLQPTPRAALLYFGFVVLEAAFAIFMPGPIAYGFPLIDKRDGSHHCLAYRCNGLASWHATLALVAALHFGGVYRLEMLALADFAPCLMLAMITGDLLSIVTYLSGKWVNRQQKQHGNDEDGDGRGHGHDTIASPSPSSSPRSSLEQQDMEENPYAVRRILHDDGRHPTVYESPDGKRVTRAMVQQEKKPSKRRGGDAGRGGGAKRRLYSDVVQIGQTASSARAQQQQAPAGLAGTGLATPRRQRRVTFSPTTTTTTFSKTPALSSFRRFARGLLPFVVSELSPVNFSWCDYFMGTHLNPRLFRGALDLKFWAEIRISWMMLFFLTLSCALAERTARVAACAQIGEMMSSSLVPWFSNGPLVLLIAHALYANACMKGEECIPTTFDIFHERFGFMLAFWNVCGVPFMYATNAYYLFKLRATHPDLPNWAAICLLVVLFAAYYVWDTSQSQKNMYRMREQYEALRATSRYAANRTEVKARLASMSYLLRPGGRPGAWPKLPGALLAENAEVLTEQPGDVRRDDFAELTKDSSTRARTLLVSGWWRYARKIHYTADTLMAWVWALCCVGKVHSGTSWLVRLIPFFYPMFFTAMIVHRERRDFARCSAKYGKLWKRYTEKVPYAFVPGVF</sequence>
<feature type="compositionally biased region" description="Low complexity" evidence="17">
    <location>
        <begin position="284"/>
        <end position="294"/>
    </location>
</feature>
<keyword evidence="11 18" id="KW-0472">Membrane</keyword>
<comment type="subcellular location">
    <subcellularLocation>
        <location evidence="1">Membrane</location>
        <topology evidence="1">Multi-pass membrane protein</topology>
    </subcellularLocation>
</comment>
<keyword evidence="5" id="KW-0521">NADP</keyword>
<evidence type="ECO:0000256" key="17">
    <source>
        <dbReference type="SAM" id="MobiDB-lite"/>
    </source>
</evidence>
<keyword evidence="7 18" id="KW-1133">Transmembrane helix</keyword>
<comment type="caution">
    <text evidence="19">The sequence shown here is derived from an EMBL/GenBank/DDBJ whole genome shotgun (WGS) entry which is preliminary data.</text>
</comment>
<dbReference type="EC" id="1.3.1.71" evidence="15"/>
<dbReference type="InterPro" id="IPR001171">
    <property type="entry name" value="ERG24_DHCR-like"/>
</dbReference>
<dbReference type="Pfam" id="PF01222">
    <property type="entry name" value="ERG4_ERG24"/>
    <property type="match status" value="2"/>
</dbReference>
<dbReference type="PANTHER" id="PTHR21257:SF31">
    <property type="entry name" value="DELTA(24(24(1)))-STEROL REDUCTASE ERG4"/>
    <property type="match status" value="1"/>
</dbReference>
<dbReference type="InterPro" id="IPR018083">
    <property type="entry name" value="Sterol_reductase_CS"/>
</dbReference>
<keyword evidence="9" id="KW-0756">Sterol biosynthesis</keyword>
<dbReference type="OrthoDB" id="5326588at2759"/>
<keyword evidence="6" id="KW-0752">Steroid biosynthesis</keyword>
<feature type="transmembrane region" description="Helical" evidence="18">
    <location>
        <begin position="542"/>
        <end position="566"/>
    </location>
</feature>
<feature type="transmembrane region" description="Helical" evidence="18">
    <location>
        <begin position="62"/>
        <end position="85"/>
    </location>
</feature>
<comment type="catalytic activity">
    <reaction evidence="16">
        <text>ergosterol + NADP(+) = ergosta-5,7,22,24(28)-tetraen-3beta-ol + NADPH + H(+)</text>
        <dbReference type="Rhea" id="RHEA:18501"/>
        <dbReference type="ChEBI" id="CHEBI:15378"/>
        <dbReference type="ChEBI" id="CHEBI:16933"/>
        <dbReference type="ChEBI" id="CHEBI:18249"/>
        <dbReference type="ChEBI" id="CHEBI:57783"/>
        <dbReference type="ChEBI" id="CHEBI:58349"/>
        <dbReference type="EC" id="1.3.1.71"/>
    </reaction>
    <physiologicalReaction direction="right-to-left" evidence="16">
        <dbReference type="Rhea" id="RHEA:18503"/>
    </physiologicalReaction>
</comment>
<evidence type="ECO:0000256" key="2">
    <source>
        <dbReference type="ARBA" id="ARBA00005402"/>
    </source>
</evidence>
<feature type="transmembrane region" description="Helical" evidence="18">
    <location>
        <begin position="461"/>
        <end position="482"/>
    </location>
</feature>
<keyword evidence="13" id="KW-0753">Steroid metabolism</keyword>
<evidence type="ECO:0000313" key="20">
    <source>
        <dbReference type="Proteomes" id="UP000660262"/>
    </source>
</evidence>
<keyword evidence="4 18" id="KW-0812">Transmembrane</keyword>
<feature type="transmembrane region" description="Helical" evidence="18">
    <location>
        <begin position="160"/>
        <end position="185"/>
    </location>
</feature>
<evidence type="ECO:0000256" key="8">
    <source>
        <dbReference type="ARBA" id="ARBA00023002"/>
    </source>
</evidence>
<evidence type="ECO:0000256" key="9">
    <source>
        <dbReference type="ARBA" id="ARBA00023011"/>
    </source>
</evidence>